<proteinExistence type="predicted"/>
<evidence type="ECO:0000256" key="1">
    <source>
        <dbReference type="SAM" id="Phobius"/>
    </source>
</evidence>
<evidence type="ECO:0000313" key="3">
    <source>
        <dbReference type="Proteomes" id="UP001054252"/>
    </source>
</evidence>
<name>A0AAV5L0D1_9ROSI</name>
<gene>
    <name evidence="2" type="ORF">SLEP1_g39498</name>
</gene>
<comment type="caution">
    <text evidence="2">The sequence shown here is derived from an EMBL/GenBank/DDBJ whole genome shotgun (WGS) entry which is preliminary data.</text>
</comment>
<keyword evidence="3" id="KW-1185">Reference proteome</keyword>
<dbReference type="Proteomes" id="UP001054252">
    <property type="component" value="Unassembled WGS sequence"/>
</dbReference>
<keyword evidence="1" id="KW-0812">Transmembrane</keyword>
<dbReference type="AlphaFoldDB" id="A0AAV5L0D1"/>
<reference evidence="2 3" key="1">
    <citation type="journal article" date="2021" name="Commun. Biol.">
        <title>The genome of Shorea leprosula (Dipterocarpaceae) highlights the ecological relevance of drought in aseasonal tropical rainforests.</title>
        <authorList>
            <person name="Ng K.K.S."/>
            <person name="Kobayashi M.J."/>
            <person name="Fawcett J.A."/>
            <person name="Hatakeyama M."/>
            <person name="Paape T."/>
            <person name="Ng C.H."/>
            <person name="Ang C.C."/>
            <person name="Tnah L.H."/>
            <person name="Lee C.T."/>
            <person name="Nishiyama T."/>
            <person name="Sese J."/>
            <person name="O'Brien M.J."/>
            <person name="Copetti D."/>
            <person name="Mohd Noor M.I."/>
            <person name="Ong R.C."/>
            <person name="Putra M."/>
            <person name="Sireger I.Z."/>
            <person name="Indrioko S."/>
            <person name="Kosugi Y."/>
            <person name="Izuno A."/>
            <person name="Isagi Y."/>
            <person name="Lee S.L."/>
            <person name="Shimizu K.K."/>
        </authorList>
    </citation>
    <scope>NUCLEOTIDE SEQUENCE [LARGE SCALE GENOMIC DNA]</scope>
    <source>
        <strain evidence="2">214</strain>
    </source>
</reference>
<sequence>MEQFVTDALHPSCKFLCLLLFFSRTLCPILLLFFIPDSPPSPSSH</sequence>
<keyword evidence="1" id="KW-1133">Transmembrane helix</keyword>
<evidence type="ECO:0000313" key="2">
    <source>
        <dbReference type="EMBL" id="GKV30713.1"/>
    </source>
</evidence>
<accession>A0AAV5L0D1</accession>
<dbReference type="EMBL" id="BPVZ01000088">
    <property type="protein sequence ID" value="GKV30713.1"/>
    <property type="molecule type" value="Genomic_DNA"/>
</dbReference>
<keyword evidence="1" id="KW-0472">Membrane</keyword>
<protein>
    <submittedName>
        <fullName evidence="2">Uncharacterized protein</fullName>
    </submittedName>
</protein>
<organism evidence="2 3">
    <name type="scientific">Rubroshorea leprosula</name>
    <dbReference type="NCBI Taxonomy" id="152421"/>
    <lineage>
        <taxon>Eukaryota</taxon>
        <taxon>Viridiplantae</taxon>
        <taxon>Streptophyta</taxon>
        <taxon>Embryophyta</taxon>
        <taxon>Tracheophyta</taxon>
        <taxon>Spermatophyta</taxon>
        <taxon>Magnoliopsida</taxon>
        <taxon>eudicotyledons</taxon>
        <taxon>Gunneridae</taxon>
        <taxon>Pentapetalae</taxon>
        <taxon>rosids</taxon>
        <taxon>malvids</taxon>
        <taxon>Malvales</taxon>
        <taxon>Dipterocarpaceae</taxon>
        <taxon>Rubroshorea</taxon>
    </lineage>
</organism>
<feature type="transmembrane region" description="Helical" evidence="1">
    <location>
        <begin position="12"/>
        <end position="35"/>
    </location>
</feature>